<dbReference type="InterPro" id="IPR047204">
    <property type="entry name" value="RMP1_RBD"/>
</dbReference>
<dbReference type="HOGENOM" id="CLU_031977_1_0_1"/>
<reference evidence="4" key="1">
    <citation type="journal article" date="2014" name="Genome Announc.">
        <title>Draft genome sequence of Colletotrichum sublineola, a destructive pathogen of cultivated sorghum.</title>
        <authorList>
            <person name="Baroncelli R."/>
            <person name="Sanz-Martin J.M."/>
            <person name="Rech G.E."/>
            <person name="Sukno S.A."/>
            <person name="Thon M.R."/>
        </authorList>
    </citation>
    <scope>NUCLEOTIDE SEQUENCE [LARGE SCALE GENOMIC DNA]</scope>
    <source>
        <strain evidence="4">TX430BB</strain>
    </source>
</reference>
<sequence length="272" mass="30454">MNPASLDQPTIDTLVPVLRILDGFNHRNKNQHRVARWWSRFDLLRRSVWRLHDALEARIRHHHAQSFRAPSKRSAGKVNASIGTRTSGGDRRSEVLDEDVTTRVQLLLDTTIPPSFFLIRAFSQLAADGQHAALGLVLLGVLARINSAITPLALRQPKRGDEMLPIANLSPSHRDAVKAKESQTNPEPMDLGVVISRDQVKLAAKPLDRRSTREDAEAVIAPIASKKKRKLVDAPITEPEPSRRSKEKRSEKRLGKKSKKGDEFSDLFSSIM</sequence>
<dbReference type="STRING" id="1173701.A0A066XRM2"/>
<evidence type="ECO:0000256" key="1">
    <source>
        <dbReference type="SAM" id="MobiDB-lite"/>
    </source>
</evidence>
<evidence type="ECO:0000259" key="2">
    <source>
        <dbReference type="Pfam" id="PF20945"/>
    </source>
</evidence>
<dbReference type="InterPro" id="IPR047205">
    <property type="entry name" value="RMP1"/>
</dbReference>
<accession>A0A066XRM2</accession>
<dbReference type="PANTHER" id="PTHR37792:SF1">
    <property type="entry name" value="RIBONUCLEASE MRP PROTEIN SUBUNIT RMP1"/>
    <property type="match status" value="1"/>
</dbReference>
<evidence type="ECO:0000313" key="4">
    <source>
        <dbReference type="Proteomes" id="UP000027238"/>
    </source>
</evidence>
<dbReference type="PANTHER" id="PTHR37792">
    <property type="entry name" value="RIBONUCLEASE MRP PROTEIN SUBUNIT RMP1"/>
    <property type="match status" value="1"/>
</dbReference>
<organism evidence="3 4">
    <name type="scientific">Colletotrichum sublineola</name>
    <name type="common">Sorghum anthracnose fungus</name>
    <dbReference type="NCBI Taxonomy" id="1173701"/>
    <lineage>
        <taxon>Eukaryota</taxon>
        <taxon>Fungi</taxon>
        <taxon>Dikarya</taxon>
        <taxon>Ascomycota</taxon>
        <taxon>Pezizomycotina</taxon>
        <taxon>Sordariomycetes</taxon>
        <taxon>Hypocreomycetidae</taxon>
        <taxon>Glomerellales</taxon>
        <taxon>Glomerellaceae</taxon>
        <taxon>Colletotrichum</taxon>
        <taxon>Colletotrichum graminicola species complex</taxon>
    </lineage>
</organism>
<dbReference type="GO" id="GO:0000466">
    <property type="term" value="P:maturation of 5.8S rRNA from tricistronic rRNA transcript (SSU-rRNA, 5.8S rRNA, LSU-rRNA)"/>
    <property type="evidence" value="ECO:0007669"/>
    <property type="project" value="TreeGrafter"/>
</dbReference>
<feature type="domain" description="RNase MRP protein 1 RNA binding" evidence="2">
    <location>
        <begin position="21"/>
        <end position="144"/>
    </location>
</feature>
<gene>
    <name evidence="3" type="ORF">CSUB01_01606</name>
</gene>
<dbReference type="GO" id="GO:0000172">
    <property type="term" value="C:ribonuclease MRP complex"/>
    <property type="evidence" value="ECO:0007669"/>
    <property type="project" value="InterPro"/>
</dbReference>
<dbReference type="Pfam" id="PF20945">
    <property type="entry name" value="RMP1"/>
    <property type="match status" value="1"/>
</dbReference>
<dbReference type="Proteomes" id="UP000027238">
    <property type="component" value="Unassembled WGS sequence"/>
</dbReference>
<protein>
    <recommendedName>
        <fullName evidence="2">RNase MRP protein 1 RNA binding domain-containing protein</fullName>
    </recommendedName>
</protein>
<dbReference type="OrthoDB" id="5414547at2759"/>
<dbReference type="CDD" id="cd22573">
    <property type="entry name" value="RMP1_RBD"/>
    <property type="match status" value="1"/>
</dbReference>
<dbReference type="AlphaFoldDB" id="A0A066XRM2"/>
<dbReference type="eggNOG" id="ENOG502S2QW">
    <property type="taxonomic scope" value="Eukaryota"/>
</dbReference>
<feature type="region of interest" description="Disordered" evidence="1">
    <location>
        <begin position="227"/>
        <end position="272"/>
    </location>
</feature>
<feature type="region of interest" description="Disordered" evidence="1">
    <location>
        <begin position="66"/>
        <end position="94"/>
    </location>
</feature>
<dbReference type="GO" id="GO:0000294">
    <property type="term" value="P:nuclear-transcribed mRNA catabolic process, RNase MRP-dependent"/>
    <property type="evidence" value="ECO:0007669"/>
    <property type="project" value="TreeGrafter"/>
</dbReference>
<name>A0A066XRM2_COLSU</name>
<feature type="compositionally biased region" description="Basic residues" evidence="1">
    <location>
        <begin position="66"/>
        <end position="75"/>
    </location>
</feature>
<comment type="caution">
    <text evidence="3">The sequence shown here is derived from an EMBL/GenBank/DDBJ whole genome shotgun (WGS) entry which is preliminary data.</text>
</comment>
<dbReference type="OMA" id="RAKWMMR"/>
<dbReference type="GO" id="GO:0042134">
    <property type="term" value="F:rRNA primary transcript binding"/>
    <property type="evidence" value="ECO:0007669"/>
    <property type="project" value="InterPro"/>
</dbReference>
<feature type="compositionally biased region" description="Basic and acidic residues" evidence="1">
    <location>
        <begin position="240"/>
        <end position="253"/>
    </location>
</feature>
<proteinExistence type="predicted"/>
<keyword evidence="4" id="KW-1185">Reference proteome</keyword>
<evidence type="ECO:0000313" key="3">
    <source>
        <dbReference type="EMBL" id="KDN68401.1"/>
    </source>
</evidence>
<dbReference type="EMBL" id="JMSE01000674">
    <property type="protein sequence ID" value="KDN68401.1"/>
    <property type="molecule type" value="Genomic_DNA"/>
</dbReference>